<evidence type="ECO:0000313" key="2">
    <source>
        <dbReference type="Proteomes" id="UP001589575"/>
    </source>
</evidence>
<evidence type="ECO:0000313" key="1">
    <source>
        <dbReference type="EMBL" id="MFB9075386.1"/>
    </source>
</evidence>
<sequence length="58" mass="6135">MGKSYGSSSDDRSIQSCRNVLADSSASSRYWTMTSATSDASPTSDASILTFRPMAFGS</sequence>
<name>A0ABV5G8V0_9MICC</name>
<organism evidence="1 2">
    <name type="scientific">Citricoccus parietis</name>
    <dbReference type="NCBI Taxonomy" id="592307"/>
    <lineage>
        <taxon>Bacteria</taxon>
        <taxon>Bacillati</taxon>
        <taxon>Actinomycetota</taxon>
        <taxon>Actinomycetes</taxon>
        <taxon>Micrococcales</taxon>
        <taxon>Micrococcaceae</taxon>
        <taxon>Citricoccus</taxon>
    </lineage>
</organism>
<proteinExistence type="predicted"/>
<comment type="caution">
    <text evidence="1">The sequence shown here is derived from an EMBL/GenBank/DDBJ whole genome shotgun (WGS) entry which is preliminary data.</text>
</comment>
<keyword evidence="2" id="KW-1185">Reference proteome</keyword>
<protein>
    <submittedName>
        <fullName evidence="1">Uncharacterized protein</fullName>
    </submittedName>
</protein>
<accession>A0ABV5G8V0</accession>
<gene>
    <name evidence="1" type="ORF">ACFFX0_31180</name>
</gene>
<dbReference type="Proteomes" id="UP001589575">
    <property type="component" value="Unassembled WGS sequence"/>
</dbReference>
<dbReference type="EMBL" id="JBHMFI010000023">
    <property type="protein sequence ID" value="MFB9075386.1"/>
    <property type="molecule type" value="Genomic_DNA"/>
</dbReference>
<reference evidence="1 2" key="1">
    <citation type="submission" date="2024-09" db="EMBL/GenBank/DDBJ databases">
        <authorList>
            <person name="Sun Q."/>
            <person name="Mori K."/>
        </authorList>
    </citation>
    <scope>NUCLEOTIDE SEQUENCE [LARGE SCALE GENOMIC DNA]</scope>
    <source>
        <strain evidence="1 2">CCM 7609</strain>
    </source>
</reference>